<accession>A0A9W8JKY1</accession>
<feature type="transmembrane region" description="Helical" evidence="1">
    <location>
        <begin position="409"/>
        <end position="432"/>
    </location>
</feature>
<feature type="non-terminal residue" evidence="2">
    <location>
        <position position="1"/>
    </location>
</feature>
<proteinExistence type="predicted"/>
<name>A0A9W8JKY1_9AGAR</name>
<reference evidence="2" key="1">
    <citation type="submission" date="2022-06" db="EMBL/GenBank/DDBJ databases">
        <title>Genome Sequence of Candolleomyces eurysporus.</title>
        <authorList>
            <person name="Buettner E."/>
        </authorList>
    </citation>
    <scope>NUCLEOTIDE SEQUENCE</scope>
    <source>
        <strain evidence="2">VTCC 930004</strain>
    </source>
</reference>
<keyword evidence="3" id="KW-1185">Reference proteome</keyword>
<protein>
    <submittedName>
        <fullName evidence="2">Uncharacterized protein</fullName>
    </submittedName>
</protein>
<dbReference type="EMBL" id="JANBPK010000034">
    <property type="protein sequence ID" value="KAJ2936630.1"/>
    <property type="molecule type" value="Genomic_DNA"/>
</dbReference>
<feature type="transmembrane region" description="Helical" evidence="1">
    <location>
        <begin position="170"/>
        <end position="192"/>
    </location>
</feature>
<dbReference type="Proteomes" id="UP001140091">
    <property type="component" value="Unassembled WGS sequence"/>
</dbReference>
<feature type="transmembrane region" description="Helical" evidence="1">
    <location>
        <begin position="135"/>
        <end position="158"/>
    </location>
</feature>
<keyword evidence="1" id="KW-1133">Transmembrane helix</keyword>
<comment type="caution">
    <text evidence="2">The sequence shown here is derived from an EMBL/GenBank/DDBJ whole genome shotgun (WGS) entry which is preliminary data.</text>
</comment>
<sequence length="516" mass="56786">MADAVEEERVDRITGTAVYANITIGMAASGILLFMAIYGFSVFLETPKELRKGRTPYIVLSLIITTLAVLSSSLDCAWLFEGLLGSTSGSGFLANLGKNGRSWKRFLSVGASMVTVSLGDALLVYRCYVIWKRTWWIVVLPALTLLASIVTSFFALIREIDAKRSNTFEAARQLLTVSTNILVTVLISFYLLRARSTLSMVFASKDLKLYTGVVAILIESALPLSVFGIICAAMGLAGVPEKNPEHFLVAWYTFNALFFAFCPLAPVMIIFRITTGNLEATKMNYQPISIPALTPAVTAVTYPNTSAGPYVAEQPDRTLMQDSRPILVLEEQVRGSAQWSSSSSAHSFLSSMASALDPEYISRVAARAMYANIMIALVTVGIQIFMSIYGLSVFLETPQKLRQGRTRYIILSFVLTGLMALPASLDAAWIFNRLFGATSGLGFRHSINENVQVWERYLSLGSATAMILIGDALLIYRCYVVWTHRWWVTILPVLTLLSSSGVSILILSRELEIYPI</sequence>
<feature type="transmembrane region" description="Helical" evidence="1">
    <location>
        <begin position="213"/>
        <end position="237"/>
    </location>
</feature>
<feature type="transmembrane region" description="Helical" evidence="1">
    <location>
        <begin position="106"/>
        <end position="128"/>
    </location>
</feature>
<dbReference type="AlphaFoldDB" id="A0A9W8JKY1"/>
<keyword evidence="1" id="KW-0812">Transmembrane</keyword>
<keyword evidence="1" id="KW-0472">Membrane</keyword>
<feature type="transmembrane region" description="Helical" evidence="1">
    <location>
        <begin position="18"/>
        <end position="44"/>
    </location>
</feature>
<feature type="transmembrane region" description="Helical" evidence="1">
    <location>
        <begin position="369"/>
        <end position="389"/>
    </location>
</feature>
<dbReference type="OrthoDB" id="3351617at2759"/>
<feature type="transmembrane region" description="Helical" evidence="1">
    <location>
        <begin position="453"/>
        <end position="474"/>
    </location>
</feature>
<evidence type="ECO:0000313" key="2">
    <source>
        <dbReference type="EMBL" id="KAJ2936630.1"/>
    </source>
</evidence>
<evidence type="ECO:0000313" key="3">
    <source>
        <dbReference type="Proteomes" id="UP001140091"/>
    </source>
</evidence>
<feature type="transmembrane region" description="Helical" evidence="1">
    <location>
        <begin position="56"/>
        <end position="80"/>
    </location>
</feature>
<feature type="transmembrane region" description="Helical" evidence="1">
    <location>
        <begin position="486"/>
        <end position="507"/>
    </location>
</feature>
<feature type="transmembrane region" description="Helical" evidence="1">
    <location>
        <begin position="249"/>
        <end position="273"/>
    </location>
</feature>
<evidence type="ECO:0000256" key="1">
    <source>
        <dbReference type="SAM" id="Phobius"/>
    </source>
</evidence>
<organism evidence="2 3">
    <name type="scientific">Candolleomyces eurysporus</name>
    <dbReference type="NCBI Taxonomy" id="2828524"/>
    <lineage>
        <taxon>Eukaryota</taxon>
        <taxon>Fungi</taxon>
        <taxon>Dikarya</taxon>
        <taxon>Basidiomycota</taxon>
        <taxon>Agaricomycotina</taxon>
        <taxon>Agaricomycetes</taxon>
        <taxon>Agaricomycetidae</taxon>
        <taxon>Agaricales</taxon>
        <taxon>Agaricineae</taxon>
        <taxon>Psathyrellaceae</taxon>
        <taxon>Candolleomyces</taxon>
    </lineage>
</organism>
<gene>
    <name evidence="2" type="ORF">H1R20_g455</name>
</gene>